<organism evidence="7 8">
    <name type="scientific">Pseudidiomarina planktonica</name>
    <dbReference type="NCBI Taxonomy" id="1323738"/>
    <lineage>
        <taxon>Bacteria</taxon>
        <taxon>Pseudomonadati</taxon>
        <taxon>Pseudomonadota</taxon>
        <taxon>Gammaproteobacteria</taxon>
        <taxon>Alteromonadales</taxon>
        <taxon>Idiomarinaceae</taxon>
        <taxon>Pseudidiomarina</taxon>
    </lineage>
</organism>
<dbReference type="Pfam" id="PF04376">
    <property type="entry name" value="ATE_N"/>
    <property type="match status" value="1"/>
</dbReference>
<dbReference type="RefSeq" id="WP_234996276.1">
    <property type="nucleotide sequence ID" value="NZ_FXWH01000001.1"/>
</dbReference>
<dbReference type="PANTHER" id="PTHR21367">
    <property type="entry name" value="ARGININE-TRNA-PROTEIN TRANSFERASE 1"/>
    <property type="match status" value="1"/>
</dbReference>
<comment type="catalytic activity">
    <reaction evidence="4">
        <text>N-terminal L-glutamyl-[protein] + L-leucyl-tRNA(Leu) = N-terminal L-leucyl-L-glutamyl-[protein] + tRNA(Leu) + H(+)</text>
        <dbReference type="Rhea" id="RHEA:50412"/>
        <dbReference type="Rhea" id="RHEA-COMP:9613"/>
        <dbReference type="Rhea" id="RHEA-COMP:9622"/>
        <dbReference type="Rhea" id="RHEA-COMP:12664"/>
        <dbReference type="Rhea" id="RHEA-COMP:12668"/>
        <dbReference type="ChEBI" id="CHEBI:15378"/>
        <dbReference type="ChEBI" id="CHEBI:64721"/>
        <dbReference type="ChEBI" id="CHEBI:78442"/>
        <dbReference type="ChEBI" id="CHEBI:78494"/>
        <dbReference type="ChEBI" id="CHEBI:133041"/>
        <dbReference type="EC" id="2.3.2.29"/>
    </reaction>
</comment>
<evidence type="ECO:0000256" key="4">
    <source>
        <dbReference type="HAMAP-Rule" id="MF_00689"/>
    </source>
</evidence>
<dbReference type="InterPro" id="IPR017138">
    <property type="entry name" value="Asp_Glu_LeuTrfase"/>
</dbReference>
<keyword evidence="3 4" id="KW-0012">Acyltransferase</keyword>
<comment type="similarity">
    <text evidence="4">Belongs to the R-transferase family. Bpt subfamily.</text>
</comment>
<gene>
    <name evidence="4" type="primary">bpt</name>
    <name evidence="7" type="ORF">SAMN06297229_1392</name>
</gene>
<evidence type="ECO:0000259" key="6">
    <source>
        <dbReference type="Pfam" id="PF04377"/>
    </source>
</evidence>
<dbReference type="InterPro" id="IPR030700">
    <property type="entry name" value="N-end_Aminoacyl_Trfase"/>
</dbReference>
<feature type="domain" description="N-end rule aminoacyl transferase C-terminal" evidence="6">
    <location>
        <begin position="102"/>
        <end position="222"/>
    </location>
</feature>
<dbReference type="NCBIfam" id="NF002345">
    <property type="entry name" value="PRK01305.2-2"/>
    <property type="match status" value="1"/>
</dbReference>
<dbReference type="Proteomes" id="UP000194450">
    <property type="component" value="Unassembled WGS sequence"/>
</dbReference>
<protein>
    <recommendedName>
        <fullName evidence="4">Aspartate/glutamate leucyltransferase</fullName>
        <ecNumber evidence="4">2.3.2.29</ecNumber>
    </recommendedName>
</protein>
<dbReference type="NCBIfam" id="NF002342">
    <property type="entry name" value="PRK01305.1-3"/>
    <property type="match status" value="1"/>
</dbReference>
<dbReference type="GO" id="GO:0004057">
    <property type="term" value="F:arginyl-tRNA--protein transferase activity"/>
    <property type="evidence" value="ECO:0007669"/>
    <property type="project" value="InterPro"/>
</dbReference>
<keyword evidence="8" id="KW-1185">Reference proteome</keyword>
<sequence length="234" mass="27236">MTMQFGLTSSAPCGYLPDQQERLAVMVEDAQQATTPAHYQLLLERGFRRSHNDLYRPWCDHCQACQSLRVDVAGFQPSRSQKRVLAKNQDLELTIGGKFGAEQQALFCDFINQRHQDGAMYPPQPDRFLDWVSCDWLDPVWLQWHSNETLVAVAVCDRLPQALSAMYTFFDPAQSQRSLGTFCVLKQLELAKQWQIPWLYLGYQIDDCQKMNYKAKFKPNERYIGNRWEKELKS</sequence>
<dbReference type="GO" id="GO:0071596">
    <property type="term" value="P:ubiquitin-dependent protein catabolic process via the N-end rule pathway"/>
    <property type="evidence" value="ECO:0007669"/>
    <property type="project" value="InterPro"/>
</dbReference>
<evidence type="ECO:0000313" key="7">
    <source>
        <dbReference type="EMBL" id="SMQ65916.1"/>
    </source>
</evidence>
<dbReference type="InterPro" id="IPR007471">
    <property type="entry name" value="N-end_Aminoacyl_Trfase_N"/>
</dbReference>
<evidence type="ECO:0000259" key="5">
    <source>
        <dbReference type="Pfam" id="PF04376"/>
    </source>
</evidence>
<evidence type="ECO:0000256" key="1">
    <source>
        <dbReference type="ARBA" id="ARBA00022490"/>
    </source>
</evidence>
<dbReference type="InterPro" id="IPR007472">
    <property type="entry name" value="N-end_Aminoacyl_Trfase_C"/>
</dbReference>
<name>A0A1Y6EUE0_9GAMM</name>
<dbReference type="EMBL" id="FXWH01000001">
    <property type="protein sequence ID" value="SMQ65916.1"/>
    <property type="molecule type" value="Genomic_DNA"/>
</dbReference>
<dbReference type="HAMAP" id="MF_00689">
    <property type="entry name" value="Bpt"/>
    <property type="match status" value="1"/>
</dbReference>
<feature type="domain" description="N-end aminoacyl transferase N-terminal" evidence="5">
    <location>
        <begin position="12"/>
        <end position="83"/>
    </location>
</feature>
<comment type="function">
    <text evidence="4">Functions in the N-end rule pathway of protein degradation where it conjugates Leu from its aminoacyl-tRNA to the N-termini of proteins containing an N-terminal aspartate or glutamate.</text>
</comment>
<comment type="subcellular location">
    <subcellularLocation>
        <location evidence="4">Cytoplasm</location>
    </subcellularLocation>
</comment>
<dbReference type="Pfam" id="PF04377">
    <property type="entry name" value="ATE_C"/>
    <property type="match status" value="1"/>
</dbReference>
<dbReference type="NCBIfam" id="NF002346">
    <property type="entry name" value="PRK01305.2-3"/>
    <property type="match status" value="1"/>
</dbReference>
<accession>A0A1Y6EUE0</accession>
<dbReference type="EC" id="2.3.2.29" evidence="4"/>
<keyword evidence="2 4" id="KW-0808">Transferase</keyword>
<dbReference type="PIRSF" id="PIRSF037208">
    <property type="entry name" value="ATE_pro_prd"/>
    <property type="match status" value="1"/>
</dbReference>
<reference evidence="8" key="1">
    <citation type="submission" date="2017-04" db="EMBL/GenBank/DDBJ databases">
        <authorList>
            <person name="Varghese N."/>
            <person name="Submissions S."/>
        </authorList>
    </citation>
    <scope>NUCLEOTIDE SEQUENCE [LARGE SCALE GENOMIC DNA]</scope>
</reference>
<keyword evidence="1 4" id="KW-0963">Cytoplasm</keyword>
<proteinExistence type="inferred from homology"/>
<evidence type="ECO:0000256" key="2">
    <source>
        <dbReference type="ARBA" id="ARBA00022679"/>
    </source>
</evidence>
<evidence type="ECO:0000256" key="3">
    <source>
        <dbReference type="ARBA" id="ARBA00023315"/>
    </source>
</evidence>
<evidence type="ECO:0000313" key="8">
    <source>
        <dbReference type="Proteomes" id="UP000194450"/>
    </source>
</evidence>
<dbReference type="SUPFAM" id="SSF55729">
    <property type="entry name" value="Acyl-CoA N-acyltransferases (Nat)"/>
    <property type="match status" value="1"/>
</dbReference>
<dbReference type="GO" id="GO:0005737">
    <property type="term" value="C:cytoplasm"/>
    <property type="evidence" value="ECO:0007669"/>
    <property type="project" value="UniProtKB-SubCell"/>
</dbReference>
<dbReference type="GO" id="GO:0008914">
    <property type="term" value="F:leucyl-tRNA--protein transferase activity"/>
    <property type="evidence" value="ECO:0007669"/>
    <property type="project" value="UniProtKB-UniRule"/>
</dbReference>
<dbReference type="PANTHER" id="PTHR21367:SF1">
    <property type="entry name" value="ARGINYL-TRNA--PROTEIN TRANSFERASE 1"/>
    <property type="match status" value="1"/>
</dbReference>
<dbReference type="InterPro" id="IPR016181">
    <property type="entry name" value="Acyl_CoA_acyltransferase"/>
</dbReference>
<dbReference type="AlphaFoldDB" id="A0A1Y6EUE0"/>
<comment type="catalytic activity">
    <reaction evidence="4">
        <text>N-terminal L-aspartyl-[protein] + L-leucyl-tRNA(Leu) = N-terminal L-leucyl-L-aspartyl-[protein] + tRNA(Leu) + H(+)</text>
        <dbReference type="Rhea" id="RHEA:50420"/>
        <dbReference type="Rhea" id="RHEA-COMP:9613"/>
        <dbReference type="Rhea" id="RHEA-COMP:9622"/>
        <dbReference type="Rhea" id="RHEA-COMP:12669"/>
        <dbReference type="Rhea" id="RHEA-COMP:12674"/>
        <dbReference type="ChEBI" id="CHEBI:15378"/>
        <dbReference type="ChEBI" id="CHEBI:64720"/>
        <dbReference type="ChEBI" id="CHEBI:78442"/>
        <dbReference type="ChEBI" id="CHEBI:78494"/>
        <dbReference type="ChEBI" id="CHEBI:133042"/>
        <dbReference type="EC" id="2.3.2.29"/>
    </reaction>
</comment>